<dbReference type="RefSeq" id="WP_106456876.1">
    <property type="nucleotide sequence ID" value="NZ_PXOH01000009.1"/>
</dbReference>
<reference evidence="1 2" key="1">
    <citation type="submission" date="2018-03" db="EMBL/GenBank/DDBJ databases">
        <title>The ancient ancestry and fast evolution of plastids.</title>
        <authorList>
            <person name="Moore K.R."/>
            <person name="Magnabosco C."/>
            <person name="Momper L."/>
            <person name="Gold D.A."/>
            <person name="Bosak T."/>
            <person name="Fournier G.P."/>
        </authorList>
    </citation>
    <scope>NUCLEOTIDE SEQUENCE [LARGE SCALE GENOMIC DNA]</scope>
    <source>
        <strain evidence="1 2">CCALA 016</strain>
    </source>
</reference>
<sequence length="238" mass="28065">MPTETNQWLTVSYQPVSLFTLKRSDATNMAAKSNLVPTPYTIKMALLKVMLENFGKHHANDFAKWIKKEFTWIRDLQIYIQPPERIIVNRNGYKLRYYDQTTDKADKTRPTLAMQDGFVFREWVFLEGELQLCLGPTQRLEELENLLSQINYFGKRSCFFQYLSDRTFSSIEPQLQSTFDQGFILQPLDDMGKTTTFDKINPFSSERAILNKDRIPTIGFLPLRLIETSTRYDFYERY</sequence>
<dbReference type="EMBL" id="PXOH01000009">
    <property type="protein sequence ID" value="PSF37394.1"/>
    <property type="molecule type" value="Genomic_DNA"/>
</dbReference>
<proteinExistence type="predicted"/>
<evidence type="ECO:0000313" key="2">
    <source>
        <dbReference type="Proteomes" id="UP000239001"/>
    </source>
</evidence>
<protein>
    <recommendedName>
        <fullName evidence="3">CRISPR-associated protein Cas5</fullName>
    </recommendedName>
</protein>
<name>A0A2T1LYF8_9CHRO</name>
<evidence type="ECO:0000313" key="1">
    <source>
        <dbReference type="EMBL" id="PSF37394.1"/>
    </source>
</evidence>
<keyword evidence="2" id="KW-1185">Reference proteome</keyword>
<reference evidence="1 2" key="2">
    <citation type="submission" date="2018-03" db="EMBL/GenBank/DDBJ databases">
        <authorList>
            <person name="Keele B.F."/>
        </authorList>
    </citation>
    <scope>NUCLEOTIDE SEQUENCE [LARGE SCALE GENOMIC DNA]</scope>
    <source>
        <strain evidence="1 2">CCALA 016</strain>
    </source>
</reference>
<dbReference type="OrthoDB" id="979132at2"/>
<comment type="caution">
    <text evidence="1">The sequence shown here is derived from an EMBL/GenBank/DDBJ whole genome shotgun (WGS) entry which is preliminary data.</text>
</comment>
<accession>A0A2T1LYF8</accession>
<gene>
    <name evidence="1" type="ORF">C7H19_10735</name>
</gene>
<dbReference type="Proteomes" id="UP000239001">
    <property type="component" value="Unassembled WGS sequence"/>
</dbReference>
<evidence type="ECO:0008006" key="3">
    <source>
        <dbReference type="Google" id="ProtNLM"/>
    </source>
</evidence>
<dbReference type="AlphaFoldDB" id="A0A2T1LYF8"/>
<organism evidence="1 2">
    <name type="scientific">Aphanothece hegewaldii CCALA 016</name>
    <dbReference type="NCBI Taxonomy" id="2107694"/>
    <lineage>
        <taxon>Bacteria</taxon>
        <taxon>Bacillati</taxon>
        <taxon>Cyanobacteriota</taxon>
        <taxon>Cyanophyceae</taxon>
        <taxon>Oscillatoriophycideae</taxon>
        <taxon>Chroococcales</taxon>
        <taxon>Aphanothecaceae</taxon>
        <taxon>Aphanothece</taxon>
    </lineage>
</organism>